<dbReference type="Gene3D" id="3.90.1200.10">
    <property type="match status" value="1"/>
</dbReference>
<evidence type="ECO:0000313" key="2">
    <source>
        <dbReference type="EMBL" id="GGC92779.1"/>
    </source>
</evidence>
<reference evidence="3" key="1">
    <citation type="journal article" date="2019" name="Int. J. Syst. Evol. Microbiol.">
        <title>The Global Catalogue of Microorganisms (GCM) 10K type strain sequencing project: providing services to taxonomists for standard genome sequencing and annotation.</title>
        <authorList>
            <consortium name="The Broad Institute Genomics Platform"/>
            <consortium name="The Broad Institute Genome Sequencing Center for Infectious Disease"/>
            <person name="Wu L."/>
            <person name="Ma J."/>
        </authorList>
    </citation>
    <scope>NUCLEOTIDE SEQUENCE [LARGE SCALE GENOMIC DNA]</scope>
    <source>
        <strain evidence="3">CCM 7282</strain>
    </source>
</reference>
<dbReference type="SUPFAM" id="SSF56112">
    <property type="entry name" value="Protein kinase-like (PK-like)"/>
    <property type="match status" value="1"/>
</dbReference>
<evidence type="ECO:0000259" key="1">
    <source>
        <dbReference type="Pfam" id="PF01636"/>
    </source>
</evidence>
<sequence length="294" mass="35138">MEDVKNIKQDVYWVKSQGNEYALKCYESHEKLEKQHTFFEQWKEARLYAAEPLSYPDGSWVISNADGEWGLFKWLKGDHLLFSYKSDRLAASKVVQDFHTSTEGIEAPLLLQNPLYIKYQRRLEQFEKTFPAFSYGGNRTLFQELHQFASKTLDDFERLDWAAIEEDAWERKTWLHGDVAHHNFIRTRDGAVKLIDFDLLQMGPELYDDIQLGQRFLPHTHHSLKELTVYFHATKWKEAWLKGILVPSDLMREWLYAYRKYKRQDQKLAGHLDWLHAAWKDRKEFVEKVQHVLR</sequence>
<keyword evidence="3" id="KW-1185">Reference proteome</keyword>
<dbReference type="InterPro" id="IPR011009">
    <property type="entry name" value="Kinase-like_dom_sf"/>
</dbReference>
<proteinExistence type="predicted"/>
<accession>A0ABQ1P7L8</accession>
<dbReference type="InterPro" id="IPR002575">
    <property type="entry name" value="Aminoglycoside_PTrfase"/>
</dbReference>
<feature type="domain" description="Aminoglycoside phosphotransferase" evidence="1">
    <location>
        <begin position="9"/>
        <end position="208"/>
    </location>
</feature>
<evidence type="ECO:0000313" key="3">
    <source>
        <dbReference type="Proteomes" id="UP000619534"/>
    </source>
</evidence>
<dbReference type="EMBL" id="BMCJ01000004">
    <property type="protein sequence ID" value="GGC92779.1"/>
    <property type="molecule type" value="Genomic_DNA"/>
</dbReference>
<dbReference type="RefSeq" id="WP_166761423.1">
    <property type="nucleotide sequence ID" value="NZ_CTEA01000005.1"/>
</dbReference>
<organism evidence="2 3">
    <name type="scientific">Thalassobacillus devorans</name>
    <dbReference type="NCBI Taxonomy" id="279813"/>
    <lineage>
        <taxon>Bacteria</taxon>
        <taxon>Bacillati</taxon>
        <taxon>Bacillota</taxon>
        <taxon>Bacilli</taxon>
        <taxon>Bacillales</taxon>
        <taxon>Bacillaceae</taxon>
        <taxon>Thalassobacillus</taxon>
    </lineage>
</organism>
<dbReference type="Proteomes" id="UP000619534">
    <property type="component" value="Unassembled WGS sequence"/>
</dbReference>
<gene>
    <name evidence="2" type="ORF">GCM10007216_24430</name>
</gene>
<name>A0ABQ1P7L8_9BACI</name>
<comment type="caution">
    <text evidence="2">The sequence shown here is derived from an EMBL/GenBank/DDBJ whole genome shotgun (WGS) entry which is preliminary data.</text>
</comment>
<dbReference type="Pfam" id="PF01636">
    <property type="entry name" value="APH"/>
    <property type="match status" value="1"/>
</dbReference>
<protein>
    <recommendedName>
        <fullName evidence="1">Aminoglycoside phosphotransferase domain-containing protein</fullName>
    </recommendedName>
</protein>